<accession>A0A9R0THC3</accession>
<dbReference type="Pfam" id="PF24626">
    <property type="entry name" value="SH3_Tf2-1"/>
    <property type="match status" value="1"/>
</dbReference>
<dbReference type="Pfam" id="PF01588">
    <property type="entry name" value="tRNA_bind"/>
    <property type="match status" value="1"/>
</dbReference>
<evidence type="ECO:0000259" key="17">
    <source>
        <dbReference type="PROSITE" id="PS50886"/>
    </source>
</evidence>
<evidence type="ECO:0000256" key="10">
    <source>
        <dbReference type="ARBA" id="ARBA00023146"/>
    </source>
</evidence>
<dbReference type="FunFam" id="1.10.730.10:FF:000024">
    <property type="entry name" value="Methionine--tRNA ligase cytoplasmic"/>
    <property type="match status" value="1"/>
</dbReference>
<dbReference type="SUPFAM" id="SSF47323">
    <property type="entry name" value="Anticodon-binding domain of a subclass of class I aminoacyl-tRNA synthetases"/>
    <property type="match status" value="1"/>
</dbReference>
<dbReference type="CDD" id="cd02799">
    <property type="entry name" value="tRNA_bind_EMAP-II_like"/>
    <property type="match status" value="1"/>
</dbReference>
<keyword evidence="10 14" id="KW-0030">Aminoacyl-tRNA synthetase</keyword>
<dbReference type="Proteomes" id="UP000324705">
    <property type="component" value="Chromosome 5A"/>
</dbReference>
<dbReference type="InterPro" id="IPR056924">
    <property type="entry name" value="SH3_Tf2-1"/>
</dbReference>
<proteinExistence type="inferred from homology"/>
<gene>
    <name evidence="18" type="ORF">TRITD_5Av1G035260</name>
</gene>
<evidence type="ECO:0000256" key="13">
    <source>
        <dbReference type="PROSITE-ProRule" id="PRU00209"/>
    </source>
</evidence>
<evidence type="ECO:0000256" key="9">
    <source>
        <dbReference type="ARBA" id="ARBA00022917"/>
    </source>
</evidence>
<dbReference type="SUPFAM" id="SSF54160">
    <property type="entry name" value="Chromo domain-like"/>
    <property type="match status" value="1"/>
</dbReference>
<evidence type="ECO:0000259" key="16">
    <source>
        <dbReference type="PROSITE" id="PS50013"/>
    </source>
</evidence>
<dbReference type="PROSITE" id="PS50013">
    <property type="entry name" value="CHROMO_2"/>
    <property type="match status" value="1"/>
</dbReference>
<evidence type="ECO:0000256" key="5">
    <source>
        <dbReference type="ARBA" id="ARBA00022598"/>
    </source>
</evidence>
<dbReference type="SUPFAM" id="SSF52374">
    <property type="entry name" value="Nucleotidylyl transferase"/>
    <property type="match status" value="1"/>
</dbReference>
<dbReference type="AlphaFoldDB" id="A0A9R0THC3"/>
<dbReference type="InterPro" id="IPR016197">
    <property type="entry name" value="Chromo-like_dom_sf"/>
</dbReference>
<dbReference type="InterPro" id="IPR012340">
    <property type="entry name" value="NA-bd_OB-fold"/>
</dbReference>
<dbReference type="InterPro" id="IPR041872">
    <property type="entry name" value="Anticodon_Met"/>
</dbReference>
<keyword evidence="19" id="KW-1185">Reference proteome</keyword>
<keyword evidence="6 14" id="KW-0547">Nucleotide-binding</keyword>
<keyword evidence="5 14" id="KW-0436">Ligase</keyword>
<dbReference type="InterPro" id="IPR009080">
    <property type="entry name" value="tRNAsynth_Ia_anticodon-bd"/>
</dbReference>
<dbReference type="Pfam" id="PF19303">
    <property type="entry name" value="Anticodon_3"/>
    <property type="match status" value="1"/>
</dbReference>
<dbReference type="InterPro" id="IPR023458">
    <property type="entry name" value="Met-tRNA_ligase_1"/>
</dbReference>
<evidence type="ECO:0000256" key="11">
    <source>
        <dbReference type="ARBA" id="ARBA00030904"/>
    </source>
</evidence>
<keyword evidence="9 14" id="KW-0648">Protein biosynthesis</keyword>
<organism evidence="18 19">
    <name type="scientific">Triticum turgidum subsp. durum</name>
    <name type="common">Durum wheat</name>
    <name type="synonym">Triticum durum</name>
    <dbReference type="NCBI Taxonomy" id="4567"/>
    <lineage>
        <taxon>Eukaryota</taxon>
        <taxon>Viridiplantae</taxon>
        <taxon>Streptophyta</taxon>
        <taxon>Embryophyta</taxon>
        <taxon>Tracheophyta</taxon>
        <taxon>Spermatophyta</taxon>
        <taxon>Magnoliopsida</taxon>
        <taxon>Liliopsida</taxon>
        <taxon>Poales</taxon>
        <taxon>Poaceae</taxon>
        <taxon>BOP clade</taxon>
        <taxon>Pooideae</taxon>
        <taxon>Triticodae</taxon>
        <taxon>Triticeae</taxon>
        <taxon>Triticinae</taxon>
        <taxon>Triticum</taxon>
    </lineage>
</organism>
<evidence type="ECO:0000256" key="8">
    <source>
        <dbReference type="ARBA" id="ARBA00022884"/>
    </source>
</evidence>
<keyword evidence="8 13" id="KW-0694">RNA-binding</keyword>
<dbReference type="Gramene" id="TRITD5Av1G035260.8">
    <property type="protein sequence ID" value="TRITD5Av1G035260.8"/>
    <property type="gene ID" value="TRITD5Av1G035260"/>
</dbReference>
<feature type="region of interest" description="Disordered" evidence="15">
    <location>
        <begin position="417"/>
        <end position="436"/>
    </location>
</feature>
<comment type="catalytic activity">
    <reaction evidence="12">
        <text>tRNA(Met) + L-methionine + ATP = L-methionyl-tRNA(Met) + AMP + diphosphate</text>
        <dbReference type="Rhea" id="RHEA:13481"/>
        <dbReference type="Rhea" id="RHEA-COMP:9667"/>
        <dbReference type="Rhea" id="RHEA-COMP:9698"/>
        <dbReference type="ChEBI" id="CHEBI:30616"/>
        <dbReference type="ChEBI" id="CHEBI:33019"/>
        <dbReference type="ChEBI" id="CHEBI:57844"/>
        <dbReference type="ChEBI" id="CHEBI:78442"/>
        <dbReference type="ChEBI" id="CHEBI:78530"/>
        <dbReference type="ChEBI" id="CHEBI:456215"/>
        <dbReference type="EC" id="6.1.1.10"/>
    </reaction>
</comment>
<evidence type="ECO:0000256" key="6">
    <source>
        <dbReference type="ARBA" id="ARBA00022741"/>
    </source>
</evidence>
<sequence length="602" mass="66724">MLAEVRQRLLQAQQLAQHYYNNHHREAEFAVGDWVWLRLLHRSMQSLDPHAKRKLGPRYAGPFAILERIGQVAYRLQLPAGARIHDVFHVGLLKPFHGEPPAAPPALPPTVNGRLLPEPEKVLKAQLRRGVWFILIQWAGLPVEEATWEPRKFSKSHGIGVFGNDAKVTNIPSEVWRYYLLMNRPEVSDTLFTWADLQAKLNSELLNNLGNFINRVLSFVAKPAGAGYDSIIPDAPNAESHTLTNALAEKTNKWVEQYLEAMEKVKLKQGLKSAMAISSDGNAYLQESQFWRLYKEDPAACAIVMKTSVGVVYLLACLLEPFMPSFSREVLRQLNMSPDEDLSFCDDKGETAKAKRPWDFISAGHKIGKPVPLFKELKDEEVEAFRIKFAGSQAERISKAQSDVEAKKVADKLKGTKLSEGSSKKKQSGGSKSKTAEDASVAKLDIRVGLIRKAEKHPDADSLYVEEIDVGEEAPRTVVSGLVKFIPLEEMQNRKVCVLCNLKPVAMRGIKSHAMVLAASSEDHSKVELVEPPESAAVGEKVTFAGFSGEPEASLNAKSKTWEKLSADLHSNGELVACYKDVPFTTSAGVCKVKTIANGDIR</sequence>
<evidence type="ECO:0000256" key="1">
    <source>
        <dbReference type="ARBA" id="ARBA00004496"/>
    </source>
</evidence>
<dbReference type="Gene3D" id="1.10.730.10">
    <property type="entry name" value="Isoleucyl-tRNA Synthetase, Domain 1"/>
    <property type="match status" value="1"/>
</dbReference>
<dbReference type="GO" id="GO:0017101">
    <property type="term" value="C:aminoacyl-tRNA synthetase multienzyme complex"/>
    <property type="evidence" value="ECO:0007669"/>
    <property type="project" value="TreeGrafter"/>
</dbReference>
<evidence type="ECO:0000256" key="12">
    <source>
        <dbReference type="ARBA" id="ARBA00047364"/>
    </source>
</evidence>
<dbReference type="GO" id="GO:0005829">
    <property type="term" value="C:cytosol"/>
    <property type="evidence" value="ECO:0007669"/>
    <property type="project" value="TreeGrafter"/>
</dbReference>
<keyword evidence="4 13" id="KW-0820">tRNA-binding</keyword>
<dbReference type="PROSITE" id="PS50886">
    <property type="entry name" value="TRBD"/>
    <property type="match status" value="1"/>
</dbReference>
<evidence type="ECO:0000256" key="15">
    <source>
        <dbReference type="SAM" id="MobiDB-lite"/>
    </source>
</evidence>
<protein>
    <recommendedName>
        <fullName evidence="11">Methionyl-tRNA synthetase</fullName>
    </recommendedName>
</protein>
<dbReference type="PANTHER" id="PTHR45765">
    <property type="entry name" value="METHIONINE--TRNA LIGASE"/>
    <property type="match status" value="1"/>
</dbReference>
<keyword evidence="3" id="KW-0963">Cytoplasm</keyword>
<dbReference type="Gene3D" id="2.40.50.40">
    <property type="match status" value="1"/>
</dbReference>
<dbReference type="Gene3D" id="2.40.50.140">
    <property type="entry name" value="Nucleic acid-binding proteins"/>
    <property type="match status" value="1"/>
</dbReference>
<comment type="subcellular location">
    <subcellularLocation>
        <location evidence="1">Cytoplasm</location>
    </subcellularLocation>
</comment>
<dbReference type="InterPro" id="IPR002547">
    <property type="entry name" value="tRNA-bd_dom"/>
</dbReference>
<evidence type="ECO:0000256" key="14">
    <source>
        <dbReference type="RuleBase" id="RU363039"/>
    </source>
</evidence>
<dbReference type="Pfam" id="PF09334">
    <property type="entry name" value="tRNA-synt_1g"/>
    <property type="match status" value="1"/>
</dbReference>
<name>A0A9R0THC3_TRITD</name>
<keyword evidence="7 14" id="KW-0067">ATP-binding</keyword>
<evidence type="ECO:0000256" key="4">
    <source>
        <dbReference type="ARBA" id="ARBA00022555"/>
    </source>
</evidence>
<feature type="domain" description="Chromo" evidence="16">
    <location>
        <begin position="117"/>
        <end position="150"/>
    </location>
</feature>
<evidence type="ECO:0000313" key="19">
    <source>
        <dbReference type="Proteomes" id="UP000324705"/>
    </source>
</evidence>
<evidence type="ECO:0000256" key="3">
    <source>
        <dbReference type="ARBA" id="ARBA00022490"/>
    </source>
</evidence>
<dbReference type="FunFam" id="2.40.50.140:FF:000047">
    <property type="entry name" value="tyrosine--tRNA ligase, cytoplasmic isoform X2"/>
    <property type="match status" value="1"/>
</dbReference>
<feature type="domain" description="TRNA-binding" evidence="17">
    <location>
        <begin position="440"/>
        <end position="543"/>
    </location>
</feature>
<dbReference type="CDD" id="cd07957">
    <property type="entry name" value="Anticodon_Ia_Met"/>
    <property type="match status" value="1"/>
</dbReference>
<dbReference type="EMBL" id="LT934119">
    <property type="protein sequence ID" value="VAI13598.1"/>
    <property type="molecule type" value="Genomic_DNA"/>
</dbReference>
<evidence type="ECO:0000256" key="7">
    <source>
        <dbReference type="ARBA" id="ARBA00022840"/>
    </source>
</evidence>
<dbReference type="InterPro" id="IPR015413">
    <property type="entry name" value="Methionyl/Leucyl_tRNA_Synth"/>
</dbReference>
<dbReference type="PANTHER" id="PTHR45765:SF6">
    <property type="entry name" value="METHIONINE--TRNA LIGASE"/>
    <property type="match status" value="1"/>
</dbReference>
<dbReference type="GO" id="GO:0004825">
    <property type="term" value="F:methionine-tRNA ligase activity"/>
    <property type="evidence" value="ECO:0007669"/>
    <property type="project" value="UniProtKB-EC"/>
</dbReference>
<evidence type="ECO:0000256" key="2">
    <source>
        <dbReference type="ARBA" id="ARBA00005594"/>
    </source>
</evidence>
<dbReference type="SUPFAM" id="SSF50249">
    <property type="entry name" value="Nucleic acid-binding proteins"/>
    <property type="match status" value="1"/>
</dbReference>
<dbReference type="GO" id="GO:0000049">
    <property type="term" value="F:tRNA binding"/>
    <property type="evidence" value="ECO:0007669"/>
    <property type="project" value="UniProtKB-UniRule"/>
</dbReference>
<dbReference type="GO" id="GO:0005524">
    <property type="term" value="F:ATP binding"/>
    <property type="evidence" value="ECO:0007669"/>
    <property type="project" value="UniProtKB-KW"/>
</dbReference>
<dbReference type="GO" id="GO:0006431">
    <property type="term" value="P:methionyl-tRNA aminoacylation"/>
    <property type="evidence" value="ECO:0007669"/>
    <property type="project" value="TreeGrafter"/>
</dbReference>
<evidence type="ECO:0000313" key="18">
    <source>
        <dbReference type="EMBL" id="VAI13598.1"/>
    </source>
</evidence>
<comment type="similarity">
    <text evidence="2 14">Belongs to the class-I aminoacyl-tRNA synthetase family.</text>
</comment>
<reference evidence="18 19" key="1">
    <citation type="submission" date="2017-09" db="EMBL/GenBank/DDBJ databases">
        <authorList>
            <consortium name="International Durum Wheat Genome Sequencing Consortium (IDWGSC)"/>
            <person name="Milanesi L."/>
        </authorList>
    </citation>
    <scope>NUCLEOTIDE SEQUENCE [LARGE SCALE GENOMIC DNA]</scope>
    <source>
        <strain evidence="19">cv. Svevo</strain>
    </source>
</reference>
<dbReference type="InterPro" id="IPR000953">
    <property type="entry name" value="Chromo/chromo_shadow_dom"/>
</dbReference>